<dbReference type="PANTHER" id="PTHR24291:SF50">
    <property type="entry name" value="BIFUNCTIONAL ALBAFLAVENONE MONOOXYGENASE_TERPENE SYNTHASE"/>
    <property type="match status" value="1"/>
</dbReference>
<dbReference type="PRINTS" id="PR00385">
    <property type="entry name" value="P450"/>
</dbReference>
<protein>
    <recommendedName>
        <fullName evidence="10">Cytochrome P450</fullName>
    </recommendedName>
</protein>
<dbReference type="InterPro" id="IPR050196">
    <property type="entry name" value="Cytochrome_P450_Monoox"/>
</dbReference>
<dbReference type="PROSITE" id="PS00086">
    <property type="entry name" value="CYTOCHROME_P450"/>
    <property type="match status" value="1"/>
</dbReference>
<dbReference type="PANTHER" id="PTHR24291">
    <property type="entry name" value="CYTOCHROME P450 FAMILY 4"/>
    <property type="match status" value="1"/>
</dbReference>
<evidence type="ECO:0000256" key="5">
    <source>
        <dbReference type="ARBA" id="ARBA00023004"/>
    </source>
</evidence>
<keyword evidence="9" id="KW-1185">Reference proteome</keyword>
<comment type="similarity">
    <text evidence="1 7">Belongs to the cytochrome P450 family.</text>
</comment>
<evidence type="ECO:0000256" key="1">
    <source>
        <dbReference type="ARBA" id="ARBA00010617"/>
    </source>
</evidence>
<dbReference type="Proteomes" id="UP001497453">
    <property type="component" value="Chromosome 6"/>
</dbReference>
<sequence length="521" mass="59995">MLDWSLTTTAALLVLIAIINIHKCLKRFKFHSDASEMRVLLSPMTVLGAITPTFRWNPGLNWCWEQRATAYVNHTHEVISLVPILYGRRMYYLGSLNLFKQLLFAENKLHIEKPQDMLKSMLAFGDNLFTANGDVWKRQRRIMGPAFTHSTFQMVLKETKAVVEEMAVAEGWVDRHEGNSPDFNKITAHTAMIVLGRCVFGLPFQWADTRNDGEDKLTFEHALRSSCESHIERLFYPRWLYRLPIQRLRFIDAAWTSLGTYMRELIVERKEELGASGSDAQLQRGDIFTRLVAGLSEDAKVGLEEQQVIGNTFILMFTGHETTARALAATVGYLAIHQDEQQRVLDEIQHILPDDRDPTLFDLEKLNHLLYCFYEGLRLHPPGPGFGRVIMENVTLHLQRPQPQALHLQKGDYVMLDYIGALHDPNTFPDPEEFRPSRWRNIPDHDVAMFGLGPRACLGRKFAQTEALTFLVTLLRTWKVDIDLQDGETRQAFERRIMDRSRLLGLAFGVEKVPVKIRRRL</sequence>
<keyword evidence="5 7" id="KW-0408">Iron</keyword>
<dbReference type="InterPro" id="IPR002401">
    <property type="entry name" value="Cyt_P450_E_grp-I"/>
</dbReference>
<dbReference type="InterPro" id="IPR017972">
    <property type="entry name" value="Cyt_P450_CS"/>
</dbReference>
<name>A0ABP1DVA2_9APHY</name>
<evidence type="ECO:0000313" key="8">
    <source>
        <dbReference type="EMBL" id="CAL1711142.1"/>
    </source>
</evidence>
<evidence type="ECO:0000256" key="3">
    <source>
        <dbReference type="ARBA" id="ARBA00022723"/>
    </source>
</evidence>
<dbReference type="EMBL" id="OZ037949">
    <property type="protein sequence ID" value="CAL1711142.1"/>
    <property type="molecule type" value="Genomic_DNA"/>
</dbReference>
<keyword evidence="2 7" id="KW-0349">Heme</keyword>
<evidence type="ECO:0008006" key="10">
    <source>
        <dbReference type="Google" id="ProtNLM"/>
    </source>
</evidence>
<proteinExistence type="inferred from homology"/>
<gene>
    <name evidence="8" type="ORF">GFSPODELE1_LOCUS8199</name>
</gene>
<keyword evidence="6 7" id="KW-0503">Monooxygenase</keyword>
<reference evidence="9" key="1">
    <citation type="submission" date="2024-04" db="EMBL/GenBank/DDBJ databases">
        <authorList>
            <person name="Shaw F."/>
            <person name="Minotto A."/>
        </authorList>
    </citation>
    <scope>NUCLEOTIDE SEQUENCE [LARGE SCALE GENOMIC DNA]</scope>
</reference>
<dbReference type="InterPro" id="IPR001128">
    <property type="entry name" value="Cyt_P450"/>
</dbReference>
<evidence type="ECO:0000256" key="2">
    <source>
        <dbReference type="ARBA" id="ARBA00022617"/>
    </source>
</evidence>
<accession>A0ABP1DVA2</accession>
<dbReference type="Pfam" id="PF00067">
    <property type="entry name" value="p450"/>
    <property type="match status" value="1"/>
</dbReference>
<evidence type="ECO:0000256" key="4">
    <source>
        <dbReference type="ARBA" id="ARBA00023002"/>
    </source>
</evidence>
<keyword evidence="4 7" id="KW-0560">Oxidoreductase</keyword>
<evidence type="ECO:0000256" key="6">
    <source>
        <dbReference type="ARBA" id="ARBA00023033"/>
    </source>
</evidence>
<dbReference type="Gene3D" id="1.10.630.10">
    <property type="entry name" value="Cytochrome P450"/>
    <property type="match status" value="1"/>
</dbReference>
<dbReference type="PRINTS" id="PR00463">
    <property type="entry name" value="EP450I"/>
</dbReference>
<keyword evidence="3 7" id="KW-0479">Metal-binding</keyword>
<dbReference type="InterPro" id="IPR036396">
    <property type="entry name" value="Cyt_P450_sf"/>
</dbReference>
<evidence type="ECO:0000256" key="7">
    <source>
        <dbReference type="RuleBase" id="RU000461"/>
    </source>
</evidence>
<evidence type="ECO:0000313" key="9">
    <source>
        <dbReference type="Proteomes" id="UP001497453"/>
    </source>
</evidence>
<organism evidence="8 9">
    <name type="scientific">Somion occarium</name>
    <dbReference type="NCBI Taxonomy" id="3059160"/>
    <lineage>
        <taxon>Eukaryota</taxon>
        <taxon>Fungi</taxon>
        <taxon>Dikarya</taxon>
        <taxon>Basidiomycota</taxon>
        <taxon>Agaricomycotina</taxon>
        <taxon>Agaricomycetes</taxon>
        <taxon>Polyporales</taxon>
        <taxon>Cerrenaceae</taxon>
        <taxon>Somion</taxon>
    </lineage>
</organism>
<dbReference type="SUPFAM" id="SSF48264">
    <property type="entry name" value="Cytochrome P450"/>
    <property type="match status" value="1"/>
</dbReference>